<dbReference type="PROSITE" id="PS50268">
    <property type="entry name" value="CADHERIN_2"/>
    <property type="match status" value="4"/>
</dbReference>
<evidence type="ECO:0000256" key="4">
    <source>
        <dbReference type="ARBA" id="ARBA00023136"/>
    </source>
</evidence>
<dbReference type="InterPro" id="IPR002126">
    <property type="entry name" value="Cadherin-like_dom"/>
</dbReference>
<keyword evidence="4" id="KW-0472">Membrane</keyword>
<dbReference type="SMART" id="SM00112">
    <property type="entry name" value="CA"/>
    <property type="match status" value="4"/>
</dbReference>
<dbReference type="Proteomes" id="UP000694871">
    <property type="component" value="Unplaced"/>
</dbReference>
<proteinExistence type="predicted"/>
<dbReference type="InterPro" id="IPR015919">
    <property type="entry name" value="Cadherin-like_sf"/>
</dbReference>
<sequence>MAPGAALASPGITWLHFPIGCLSTSPSKRRLLSPTNLGDCTFQQIVKAVQNHFAPKPTELTCRVTFYTRNQLAGETAAEFLAELRQLAADCNFGAHLEDALRDHFVVDNICYDLCQKMDRGNATLLILLDFSVDFSTINHEFDDLPRTVEVDENMTAGVVASFTVNCTTPSSNGLTVTLETISPTTTFFNSPNALGNGTFQVTLRPGTDLNAREVNQYTLTFKAACPGEDSVTSQLYIQVKEVDRLECDNTFINTAARPLLVPENVAPETVIYTVTLKRRGRGSLTFAFENGSVPFTLNAIGEVLAPATGLTRTQAGKLFQMNIVVSDGDGRSCRSLLMVQVQPVYHNTVNFTESSKAVSVFENTGPLQTITQVHAHGEGHVLYEIIFPSTVYFTIGSETGEIKNTYNIDLDRNPELAQTLLVVRAYDMLHPSDSATITVNITVQPRNLQGPVCQPAIYVAEIPEDSPTGMSLTALSCVDKERNRTLQYQMETSQIPPGSFRMERNVLQVNTTLDCDSVAMASLGFQYRATILVTDSGSPQQTTRIPVLVTVSRVNEYQPECPQRFSFSIPEDAAFGDFVANVNGTDRDYPFNNIEYSILGAQNVFYIGRRSGNLYVLGPLDYEEQKSYPLTINLKDLDNDVNPQAQHIKQCNITINVQNVNDQAPVCTPEIETRTIYSTLASTTNIMTLQCHDDEEGSQLSYAIVGGNINGRFYMNDNRLFHNTFSYNRDGIFDPLNFELLVEVTDSRSTPRLSTTATIIVHVIPWTTTVPTTAAVTTMQHHFDGSAQDPVTGQYYLYDSSSGARRWM</sequence>
<evidence type="ECO:0000259" key="7">
    <source>
        <dbReference type="PROSITE" id="PS50268"/>
    </source>
</evidence>
<evidence type="ECO:0000256" key="2">
    <source>
        <dbReference type="ARBA" id="ARBA00022692"/>
    </source>
</evidence>
<keyword evidence="5" id="KW-0325">Glycoprotein</keyword>
<dbReference type="CDD" id="cd11304">
    <property type="entry name" value="Cadherin_repeat"/>
    <property type="match status" value="3"/>
</dbReference>
<dbReference type="RefSeq" id="XP_015262860.1">
    <property type="nucleotide sequence ID" value="XM_015407374.1"/>
</dbReference>
<evidence type="ECO:0000256" key="5">
    <source>
        <dbReference type="ARBA" id="ARBA00023180"/>
    </source>
</evidence>
<name>A0ABM1JN23_GEKJA</name>
<accession>A0ABM1JN23</accession>
<feature type="domain" description="Cadherin" evidence="7">
    <location>
        <begin position="353"/>
        <end position="454"/>
    </location>
</feature>
<evidence type="ECO:0000313" key="8">
    <source>
        <dbReference type="Proteomes" id="UP000694871"/>
    </source>
</evidence>
<dbReference type="GeneID" id="107107131"/>
<evidence type="ECO:0000256" key="1">
    <source>
        <dbReference type="ARBA" id="ARBA00004167"/>
    </source>
</evidence>
<keyword evidence="6" id="KW-0106">Calcium</keyword>
<organism evidence="8 9">
    <name type="scientific">Gekko japonicus</name>
    <name type="common">Schlegel's Japanese gecko</name>
    <dbReference type="NCBI Taxonomy" id="146911"/>
    <lineage>
        <taxon>Eukaryota</taxon>
        <taxon>Metazoa</taxon>
        <taxon>Chordata</taxon>
        <taxon>Craniata</taxon>
        <taxon>Vertebrata</taxon>
        <taxon>Euteleostomi</taxon>
        <taxon>Lepidosauria</taxon>
        <taxon>Squamata</taxon>
        <taxon>Bifurcata</taxon>
        <taxon>Gekkota</taxon>
        <taxon>Gekkonidae</taxon>
        <taxon>Gekkoninae</taxon>
        <taxon>Gekko</taxon>
    </lineage>
</organism>
<protein>
    <submittedName>
        <fullName evidence="9">Cadherin-related family member 4</fullName>
    </submittedName>
</protein>
<dbReference type="SUPFAM" id="SSF49313">
    <property type="entry name" value="Cadherin-like"/>
    <property type="match status" value="5"/>
</dbReference>
<dbReference type="PANTHER" id="PTHR24028">
    <property type="entry name" value="CADHERIN-87A"/>
    <property type="match status" value="1"/>
</dbReference>
<feature type="domain" description="Cadherin" evidence="7">
    <location>
        <begin position="562"/>
        <end position="668"/>
    </location>
</feature>
<keyword evidence="3" id="KW-1133">Transmembrane helix</keyword>
<evidence type="ECO:0000313" key="9">
    <source>
        <dbReference type="RefSeq" id="XP_015262860.1"/>
    </source>
</evidence>
<dbReference type="InterPro" id="IPR050174">
    <property type="entry name" value="Protocadherin/Cadherin-CA"/>
</dbReference>
<dbReference type="PRINTS" id="PR00205">
    <property type="entry name" value="CADHERIN"/>
</dbReference>
<reference evidence="9" key="1">
    <citation type="submission" date="2025-08" db="UniProtKB">
        <authorList>
            <consortium name="RefSeq"/>
        </authorList>
    </citation>
    <scope>IDENTIFICATION</scope>
</reference>
<feature type="domain" description="Cadherin" evidence="7">
    <location>
        <begin position="669"/>
        <end position="774"/>
    </location>
</feature>
<dbReference type="PANTHER" id="PTHR24028:SF123">
    <property type="entry name" value="CADHERIN-RELATED FAMILY MEMBER 4"/>
    <property type="match status" value="1"/>
</dbReference>
<dbReference type="Pfam" id="PF00028">
    <property type="entry name" value="Cadherin"/>
    <property type="match status" value="2"/>
</dbReference>
<gene>
    <name evidence="9" type="primary">CDHR4</name>
</gene>
<comment type="subcellular location">
    <subcellularLocation>
        <location evidence="1">Membrane</location>
        <topology evidence="1">Single-pass membrane protein</topology>
    </subcellularLocation>
</comment>
<evidence type="ECO:0000256" key="3">
    <source>
        <dbReference type="ARBA" id="ARBA00022989"/>
    </source>
</evidence>
<dbReference type="Gene3D" id="2.60.40.60">
    <property type="entry name" value="Cadherins"/>
    <property type="match status" value="4"/>
</dbReference>
<keyword evidence="8" id="KW-1185">Reference proteome</keyword>
<feature type="domain" description="Cadherin" evidence="7">
    <location>
        <begin position="455"/>
        <end position="562"/>
    </location>
</feature>
<evidence type="ECO:0000256" key="6">
    <source>
        <dbReference type="PROSITE-ProRule" id="PRU00043"/>
    </source>
</evidence>
<keyword evidence="2" id="KW-0812">Transmembrane</keyword>